<feature type="compositionally biased region" description="Polar residues" evidence="6">
    <location>
        <begin position="102"/>
        <end position="121"/>
    </location>
</feature>
<reference evidence="9" key="1">
    <citation type="journal article" date="2013" name="Proc. Natl. Acad. Sci. U.S.A.">
        <title>Genome structure and metabolic features in the red seaweed Chondrus crispus shed light on evolution of the Archaeplastida.</title>
        <authorList>
            <person name="Collen J."/>
            <person name="Porcel B."/>
            <person name="Carre W."/>
            <person name="Ball S.G."/>
            <person name="Chaparro C."/>
            <person name="Tonon T."/>
            <person name="Barbeyron T."/>
            <person name="Michel G."/>
            <person name="Noel B."/>
            <person name="Valentin K."/>
            <person name="Elias M."/>
            <person name="Artiguenave F."/>
            <person name="Arun A."/>
            <person name="Aury J.M."/>
            <person name="Barbosa-Neto J.F."/>
            <person name="Bothwell J.H."/>
            <person name="Bouget F.Y."/>
            <person name="Brillet L."/>
            <person name="Cabello-Hurtado F."/>
            <person name="Capella-Gutierrez S."/>
            <person name="Charrier B."/>
            <person name="Cladiere L."/>
            <person name="Cock J.M."/>
            <person name="Coelho S.M."/>
            <person name="Colleoni C."/>
            <person name="Czjzek M."/>
            <person name="Da Silva C."/>
            <person name="Delage L."/>
            <person name="Denoeud F."/>
            <person name="Deschamps P."/>
            <person name="Dittami S.M."/>
            <person name="Gabaldon T."/>
            <person name="Gachon C.M."/>
            <person name="Groisillier A."/>
            <person name="Herve C."/>
            <person name="Jabbari K."/>
            <person name="Katinka M."/>
            <person name="Kloareg B."/>
            <person name="Kowalczyk N."/>
            <person name="Labadie K."/>
            <person name="Leblanc C."/>
            <person name="Lopez P.J."/>
            <person name="McLachlan D.H."/>
            <person name="Meslet-Cladiere L."/>
            <person name="Moustafa A."/>
            <person name="Nehr Z."/>
            <person name="Nyvall Collen P."/>
            <person name="Panaud O."/>
            <person name="Partensky F."/>
            <person name="Poulain J."/>
            <person name="Rensing S.A."/>
            <person name="Rousvoal S."/>
            <person name="Samson G."/>
            <person name="Symeonidi A."/>
            <person name="Weissenbach J."/>
            <person name="Zambounis A."/>
            <person name="Wincker P."/>
            <person name="Boyen C."/>
        </authorList>
    </citation>
    <scope>NUCLEOTIDE SEQUENCE [LARGE SCALE GENOMIC DNA]</scope>
    <source>
        <strain evidence="9">cv. Stackhouse</strain>
    </source>
</reference>
<feature type="region of interest" description="Disordered" evidence="6">
    <location>
        <begin position="352"/>
        <end position="382"/>
    </location>
</feature>
<dbReference type="Proteomes" id="UP000012073">
    <property type="component" value="Unassembled WGS sequence"/>
</dbReference>
<evidence type="ECO:0000313" key="8">
    <source>
        <dbReference type="EMBL" id="CDF32411.1"/>
    </source>
</evidence>
<dbReference type="GO" id="GO:0000977">
    <property type="term" value="F:RNA polymerase II transcription regulatory region sequence-specific DNA binding"/>
    <property type="evidence" value="ECO:0007669"/>
    <property type="project" value="TreeGrafter"/>
</dbReference>
<feature type="compositionally biased region" description="Polar residues" evidence="6">
    <location>
        <begin position="488"/>
        <end position="503"/>
    </location>
</feature>
<dbReference type="PROSITE" id="PS50157">
    <property type="entry name" value="ZINC_FINGER_C2H2_2"/>
    <property type="match status" value="4"/>
</dbReference>
<evidence type="ECO:0000259" key="7">
    <source>
        <dbReference type="PROSITE" id="PS50157"/>
    </source>
</evidence>
<evidence type="ECO:0000256" key="2">
    <source>
        <dbReference type="ARBA" id="ARBA00022737"/>
    </source>
</evidence>
<feature type="domain" description="C2H2-type" evidence="7">
    <location>
        <begin position="561"/>
        <end position="589"/>
    </location>
</feature>
<dbReference type="PROSITE" id="PS00028">
    <property type="entry name" value="ZINC_FINGER_C2H2_1"/>
    <property type="match status" value="4"/>
</dbReference>
<dbReference type="AlphaFoldDB" id="R7Q4W2"/>
<dbReference type="PANTHER" id="PTHR24409">
    <property type="entry name" value="ZINC FINGER PROTEIN 142"/>
    <property type="match status" value="1"/>
</dbReference>
<dbReference type="OrthoDB" id="6495365at2759"/>
<evidence type="ECO:0000256" key="1">
    <source>
        <dbReference type="ARBA" id="ARBA00022723"/>
    </source>
</evidence>
<dbReference type="RefSeq" id="XP_005712076.1">
    <property type="nucleotide sequence ID" value="XM_005712019.1"/>
</dbReference>
<dbReference type="EMBL" id="HG001489">
    <property type="protein sequence ID" value="CDF32411.1"/>
    <property type="molecule type" value="Genomic_DNA"/>
</dbReference>
<keyword evidence="1" id="KW-0479">Metal-binding</keyword>
<dbReference type="GO" id="GO:0000981">
    <property type="term" value="F:DNA-binding transcription factor activity, RNA polymerase II-specific"/>
    <property type="evidence" value="ECO:0007669"/>
    <property type="project" value="TreeGrafter"/>
</dbReference>
<dbReference type="Pfam" id="PF00096">
    <property type="entry name" value="zf-C2H2"/>
    <property type="match status" value="1"/>
</dbReference>
<feature type="compositionally biased region" description="Low complexity" evidence="6">
    <location>
        <begin position="13"/>
        <end position="37"/>
    </location>
</feature>
<dbReference type="InterPro" id="IPR013087">
    <property type="entry name" value="Znf_C2H2_type"/>
</dbReference>
<dbReference type="GO" id="GO:0005634">
    <property type="term" value="C:nucleus"/>
    <property type="evidence" value="ECO:0007669"/>
    <property type="project" value="TreeGrafter"/>
</dbReference>
<dbReference type="KEGG" id="ccp:CHC_T00008175001"/>
<feature type="compositionally biased region" description="Polar residues" evidence="6">
    <location>
        <begin position="646"/>
        <end position="664"/>
    </location>
</feature>
<dbReference type="STRING" id="2769.R7Q4W2"/>
<name>R7Q4W2_CHOCR</name>
<feature type="region of interest" description="Disordered" evidence="6">
    <location>
        <begin position="401"/>
        <end position="456"/>
    </location>
</feature>
<dbReference type="Gramene" id="CDF32411">
    <property type="protein sequence ID" value="CDF32411"/>
    <property type="gene ID" value="CHC_T00008175001"/>
</dbReference>
<feature type="compositionally biased region" description="Low complexity" evidence="6">
    <location>
        <begin position="370"/>
        <end position="382"/>
    </location>
</feature>
<keyword evidence="3 5" id="KW-0863">Zinc-finger</keyword>
<gene>
    <name evidence="8" type="ORF">CHC_T00008175001</name>
</gene>
<dbReference type="InterPro" id="IPR036236">
    <property type="entry name" value="Znf_C2H2_sf"/>
</dbReference>
<accession>R7Q4W2</accession>
<protein>
    <recommendedName>
        <fullName evidence="7">C2H2-type domain-containing protein</fullName>
    </recommendedName>
</protein>
<keyword evidence="2" id="KW-0677">Repeat</keyword>
<evidence type="ECO:0000256" key="3">
    <source>
        <dbReference type="ARBA" id="ARBA00022771"/>
    </source>
</evidence>
<sequence length="664" mass="72999">MASRPPHHNMYAHPQQIPPQQIRQQHVPPQPHVSRPSRPSRPELVTSQHMVSARQIQSHQAVQQHQKPTVPQHAQQYMDVHQMNQDAQHQQLQQQYHGARMQNPQAQLTQMPSSNSPYPLATSKTDLAQRYQQPVQAAHHTQQKGQKVGIQHGRVAAVHQQQIPAQQAHQGQQAMSQQMHMARRSTAASNVNHISVMRGANIHNGQLYPAGLGLPASAMQSANIQYPPSYTSTGLFDPLNLNPAGIPLSSVGVSQPATNQAVNVARDLERQGQNSQLPQGVARSGVHVHERNGVTAQDIQSYADQGQAQLLHRPGGHSTPQDFQDQAVSQHHVQTGLYQPVEQQQNTPHLILNQGTGLAPPQGSVVVHTQPSQIPQASAAADDQLNQQVYQNSAQNQLPGVAAGDGQQVGDLSSRKAAVPTTQQELLQWHGSGPNSRAVNNGLSQQPNGVATGTVSGPIITQSHLLDMGVPNARHPRQNSIAQISQLTGIQATSDQRNGSQKRQLPASGDEGSPRKRRQLGPGTPSPLESSRTYPCSGCGQDFARKRDRDNHVRTVHERSFRCSKCESRFKTKSDANRHVRIVHDRVRPYQCPSCPSMFSERNKLRRHKETVHEKRRPFVCPVCSSRFGELGNLRQHTGSLHPEYQSGSGSNPGRSRVNHQVQS</sequence>
<evidence type="ECO:0000313" key="9">
    <source>
        <dbReference type="Proteomes" id="UP000012073"/>
    </source>
</evidence>
<feature type="compositionally biased region" description="Low complexity" evidence="6">
    <location>
        <begin position="55"/>
        <end position="66"/>
    </location>
</feature>
<dbReference type="SMART" id="SM00355">
    <property type="entry name" value="ZnF_C2H2"/>
    <property type="match status" value="4"/>
</dbReference>
<evidence type="ECO:0000256" key="5">
    <source>
        <dbReference type="PROSITE-ProRule" id="PRU00042"/>
    </source>
</evidence>
<feature type="region of interest" description="Disordered" evidence="6">
    <location>
        <begin position="1"/>
        <end position="121"/>
    </location>
</feature>
<feature type="region of interest" description="Disordered" evidence="6">
    <location>
        <begin position="310"/>
        <end position="332"/>
    </location>
</feature>
<dbReference type="GeneID" id="17319786"/>
<feature type="compositionally biased region" description="Low complexity" evidence="6">
    <location>
        <begin position="82"/>
        <end position="95"/>
    </location>
</feature>
<proteinExistence type="predicted"/>
<dbReference type="Gene3D" id="3.30.160.60">
    <property type="entry name" value="Classic Zinc Finger"/>
    <property type="match status" value="2"/>
</dbReference>
<feature type="region of interest" description="Disordered" evidence="6">
    <location>
        <begin position="635"/>
        <end position="664"/>
    </location>
</feature>
<evidence type="ECO:0000256" key="4">
    <source>
        <dbReference type="ARBA" id="ARBA00022833"/>
    </source>
</evidence>
<feature type="compositionally biased region" description="Polar residues" evidence="6">
    <location>
        <begin position="318"/>
        <end position="332"/>
    </location>
</feature>
<evidence type="ECO:0000256" key="6">
    <source>
        <dbReference type="SAM" id="MobiDB-lite"/>
    </source>
</evidence>
<dbReference type="Pfam" id="PF13894">
    <property type="entry name" value="zf-C2H2_4"/>
    <property type="match status" value="1"/>
</dbReference>
<dbReference type="GO" id="GO:0008270">
    <property type="term" value="F:zinc ion binding"/>
    <property type="evidence" value="ECO:0007669"/>
    <property type="project" value="UniProtKB-KW"/>
</dbReference>
<dbReference type="PANTHER" id="PTHR24409:SF295">
    <property type="entry name" value="AZ2-RELATED"/>
    <property type="match status" value="1"/>
</dbReference>
<organism evidence="8 9">
    <name type="scientific">Chondrus crispus</name>
    <name type="common">Carrageen Irish moss</name>
    <name type="synonym">Polymorpha crispa</name>
    <dbReference type="NCBI Taxonomy" id="2769"/>
    <lineage>
        <taxon>Eukaryota</taxon>
        <taxon>Rhodophyta</taxon>
        <taxon>Florideophyceae</taxon>
        <taxon>Rhodymeniophycidae</taxon>
        <taxon>Gigartinales</taxon>
        <taxon>Gigartinaceae</taxon>
        <taxon>Chondrus</taxon>
    </lineage>
</organism>
<feature type="domain" description="C2H2-type" evidence="7">
    <location>
        <begin position="534"/>
        <end position="557"/>
    </location>
</feature>
<keyword evidence="4" id="KW-0862">Zinc</keyword>
<feature type="domain" description="C2H2-type" evidence="7">
    <location>
        <begin position="619"/>
        <end position="647"/>
    </location>
</feature>
<dbReference type="OMA" id="IPCYELT"/>
<feature type="domain" description="C2H2-type" evidence="7">
    <location>
        <begin position="590"/>
        <end position="618"/>
    </location>
</feature>
<feature type="compositionally biased region" description="Polar residues" evidence="6">
    <location>
        <begin position="433"/>
        <end position="456"/>
    </location>
</feature>
<keyword evidence="9" id="KW-1185">Reference proteome</keyword>
<dbReference type="SUPFAM" id="SSF57667">
    <property type="entry name" value="beta-beta-alpha zinc fingers"/>
    <property type="match status" value="2"/>
</dbReference>
<feature type="region of interest" description="Disordered" evidence="6">
    <location>
        <begin position="488"/>
        <end position="535"/>
    </location>
</feature>